<dbReference type="GO" id="GO:0046872">
    <property type="term" value="F:metal ion binding"/>
    <property type="evidence" value="ECO:0007669"/>
    <property type="project" value="UniProtKB-KW"/>
</dbReference>
<evidence type="ECO:0000256" key="21">
    <source>
        <dbReference type="ARBA" id="ARBA00083231"/>
    </source>
</evidence>
<dbReference type="Gene3D" id="3.30.559.10">
    <property type="entry name" value="Chloramphenicol acetyltransferase-like domain"/>
    <property type="match status" value="1"/>
</dbReference>
<evidence type="ECO:0000256" key="10">
    <source>
        <dbReference type="ARBA" id="ARBA00022729"/>
    </source>
</evidence>
<evidence type="ECO:0000256" key="5">
    <source>
        <dbReference type="ARBA" id="ARBA00005336"/>
    </source>
</evidence>
<dbReference type="GO" id="GO:0009251">
    <property type="term" value="P:glucan catabolic process"/>
    <property type="evidence" value="ECO:0007669"/>
    <property type="project" value="TreeGrafter"/>
</dbReference>
<dbReference type="PRINTS" id="PR00133">
    <property type="entry name" value="GLHYDRLASE3"/>
</dbReference>
<comment type="caution">
    <text evidence="24">The sequence shown here is derived from an EMBL/GenBank/DDBJ whole genome shotgun (WGS) entry which is preliminary data.</text>
</comment>
<evidence type="ECO:0000256" key="22">
    <source>
        <dbReference type="ARBA" id="ARBA00083611"/>
    </source>
</evidence>
<evidence type="ECO:0000256" key="17">
    <source>
        <dbReference type="ARBA" id="ARBA00023326"/>
    </source>
</evidence>
<evidence type="ECO:0000259" key="23">
    <source>
        <dbReference type="PROSITE" id="PS50846"/>
    </source>
</evidence>
<dbReference type="InterPro" id="IPR006121">
    <property type="entry name" value="HMA_dom"/>
</dbReference>
<comment type="function">
    <text evidence="18">Beta-glucosidases are one of a number of cellulolytic enzymes involved in the degradation of cellulosic biomass. Catalyzes the last step releasing glucose from the inhibitory cellobiose.</text>
</comment>
<evidence type="ECO:0000256" key="2">
    <source>
        <dbReference type="ARBA" id="ARBA00004370"/>
    </source>
</evidence>
<dbReference type="InterPro" id="IPR017969">
    <property type="entry name" value="Heavy-metal-associated_CS"/>
</dbReference>
<dbReference type="PANTHER" id="PTHR42715">
    <property type="entry name" value="BETA-GLUCOSIDASE"/>
    <property type="match status" value="1"/>
</dbReference>
<dbReference type="AlphaFoldDB" id="A0A8H5WX97"/>
<keyword evidence="10" id="KW-0732">Signal</keyword>
<evidence type="ECO:0000256" key="3">
    <source>
        <dbReference type="ARBA" id="ARBA00004613"/>
    </source>
</evidence>
<dbReference type="InterPro" id="IPR036163">
    <property type="entry name" value="HMA_dom_sf"/>
</dbReference>
<dbReference type="InterPro" id="IPR059000">
    <property type="entry name" value="ATPase_P-type_domA"/>
</dbReference>
<comment type="subcellular location">
    <subcellularLocation>
        <location evidence="2">Membrane</location>
    </subcellularLocation>
    <subcellularLocation>
        <location evidence="3">Secreted</location>
    </subcellularLocation>
</comment>
<dbReference type="Pfam" id="PF00702">
    <property type="entry name" value="Hydrolase"/>
    <property type="match status" value="1"/>
</dbReference>
<evidence type="ECO:0000256" key="9">
    <source>
        <dbReference type="ARBA" id="ARBA00022723"/>
    </source>
</evidence>
<dbReference type="InterPro" id="IPR023299">
    <property type="entry name" value="ATPase_P-typ_cyto_dom_N"/>
</dbReference>
<dbReference type="PANTHER" id="PTHR42715:SF12">
    <property type="entry name" value="BETA-GLUCOSIDASE G-RELATED"/>
    <property type="match status" value="1"/>
</dbReference>
<keyword evidence="14" id="KW-0325">Glycoprotein</keyword>
<dbReference type="GO" id="GO:0016020">
    <property type="term" value="C:membrane"/>
    <property type="evidence" value="ECO:0007669"/>
    <property type="project" value="UniProtKB-SubCell"/>
</dbReference>
<sequence length="1075" mass="116693">MVISKIKADAPLVHAILFKTLEHARFDVSAEDLSILVQKARARIHPETCSTQDASKTYLLKELNRLVYNGLRLHPRVTQIVTIVDARKARNMAREYFGNCITAVDTPYLPASKNLSAVAFAIREGVAGLTPEKLAKGDEWIQSVQAVNGLMDLAPAFDTDTLLLMQEMRRAWDTAIDPSQWLNARGKADSLISKMTLEEKSSMVTGTFDGTCIEYIAPIKRLGFGGLCIQDGPIGLRLGDLVSVFPSGVTTAATWDRQLMALRGEAMAEEFKAKGAHIMLGPVAGALGRSPYGGRNWEGFSPDPYLTGIAMDETIRAIQDTGVQATAKHLVGNEQETQRKATLINGKMVDAVSSNIDDRTMHELYMWPFADAVHAGVSSVMCGYNRINAVAPSLDGNPVEESRANDVAKFLGLDDFFNLPKSIIMACCAVGAYIVFRFLSMHEKLCTLYPRQNNVMRNPAQRPKSIKGAQVSILSLDGLTCASCKSDVQDIIGSIPGVLKATVSLGLLRAQVEFNSDVVTEEEIIEAIRSSGYDAHSLPSSESQSWASLLSMMQEPSNSQRHHVNSCQRDFLVATTASVLFFASRSINALWTTQHNYMNLIAYFAVAMSLLAVSQLHVEALRSAWHGRRPDMATLASLGIMLALVQAATDSSQTGMNRSYHMDSKSLEVIPILSTSVLGGRFLKAILSQRNRVFASPLSSLIPTMAMVCNKTDKHISIPIDLLSLGDTVIVKQGEHIPCDGVVESTESALVTETWINGSLEPRVVEHGDALQCEHRSLESVTHASFCEEWGSSPKQAILWRAVQEVEVENTHPVGRALFQESSSRLGDEQECLTSLTVSEIKHELGRGAQAVVTLTHPGSDATTQNLAIGSRAYIESLGVSVDLSQIPVNMRTGITTTVVLAIDGKQTAVFVLEDKVRSNAHQVIRQLKDLGLTIGMITGDNAASATSVAREVGIDSDMVFANALPEEKSRVLAQFLQRGPAIYVGDNYNDILCFASASFSICIAGSDMTSVEDDCADAMLMASETSPLSRIPLMICLSRRMSSIVTQNHSWAVIYNILSVAWVLGIVGSGPPSP</sequence>
<dbReference type="InterPro" id="IPR001764">
    <property type="entry name" value="Glyco_hydro_3_N"/>
</dbReference>
<name>A0A8H5WX97_FUSCI</name>
<keyword evidence="13" id="KW-0472">Membrane</keyword>
<evidence type="ECO:0000256" key="7">
    <source>
        <dbReference type="ARBA" id="ARBA00022525"/>
    </source>
</evidence>
<dbReference type="InterPro" id="IPR017853">
    <property type="entry name" value="GH"/>
</dbReference>
<keyword evidence="9" id="KW-0479">Metal-binding</keyword>
<comment type="pathway">
    <text evidence="4">Glycan metabolism; cellulose degradation.</text>
</comment>
<dbReference type="PROSITE" id="PS01047">
    <property type="entry name" value="HMA_1"/>
    <property type="match status" value="1"/>
</dbReference>
<keyword evidence="15" id="KW-0119">Carbohydrate metabolism</keyword>
<dbReference type="InterPro" id="IPR023214">
    <property type="entry name" value="HAD_sf"/>
</dbReference>
<evidence type="ECO:0000256" key="12">
    <source>
        <dbReference type="ARBA" id="ARBA00022989"/>
    </source>
</evidence>
<dbReference type="FunFam" id="3.20.20.300:FF:000002">
    <property type="entry name" value="Probable beta-glucosidase"/>
    <property type="match status" value="1"/>
</dbReference>
<dbReference type="Pfam" id="PF00122">
    <property type="entry name" value="E1-E2_ATPase"/>
    <property type="match status" value="1"/>
</dbReference>
<evidence type="ECO:0000256" key="19">
    <source>
        <dbReference type="ARBA" id="ARBA00070030"/>
    </source>
</evidence>
<dbReference type="Gene3D" id="3.40.50.1000">
    <property type="entry name" value="HAD superfamily/HAD-like"/>
    <property type="match status" value="1"/>
</dbReference>
<evidence type="ECO:0000256" key="4">
    <source>
        <dbReference type="ARBA" id="ARBA00004987"/>
    </source>
</evidence>
<dbReference type="GO" id="GO:0008422">
    <property type="term" value="F:beta-glucosidase activity"/>
    <property type="evidence" value="ECO:0007669"/>
    <property type="project" value="UniProtKB-EC"/>
</dbReference>
<gene>
    <name evidence="24" type="ORF">FCIRC_8001</name>
</gene>
<keyword evidence="8" id="KW-0812">Transmembrane</keyword>
<dbReference type="PROSITE" id="PS50846">
    <property type="entry name" value="HMA_2"/>
    <property type="match status" value="1"/>
</dbReference>
<dbReference type="Gene3D" id="2.70.150.10">
    <property type="entry name" value="Calcium-transporting ATPase, cytoplasmic transduction domain A"/>
    <property type="match status" value="1"/>
</dbReference>
<comment type="catalytic activity">
    <reaction evidence="1">
        <text>Hydrolysis of terminal, non-reducing beta-D-glucosyl residues with release of beta-D-glucose.</text>
        <dbReference type="EC" id="3.2.1.21"/>
    </reaction>
</comment>
<evidence type="ECO:0000256" key="15">
    <source>
        <dbReference type="ARBA" id="ARBA00023277"/>
    </source>
</evidence>
<evidence type="ECO:0000313" key="24">
    <source>
        <dbReference type="EMBL" id="KAF5673623.1"/>
    </source>
</evidence>
<dbReference type="SUPFAM" id="SSF56784">
    <property type="entry name" value="HAD-like"/>
    <property type="match status" value="1"/>
</dbReference>
<evidence type="ECO:0000256" key="14">
    <source>
        <dbReference type="ARBA" id="ARBA00023180"/>
    </source>
</evidence>
<feature type="domain" description="HMA" evidence="23">
    <location>
        <begin position="470"/>
        <end position="536"/>
    </location>
</feature>
<dbReference type="Proteomes" id="UP000572754">
    <property type="component" value="Unassembled WGS sequence"/>
</dbReference>
<keyword evidence="11" id="KW-0378">Hydrolase</keyword>
<evidence type="ECO:0000256" key="6">
    <source>
        <dbReference type="ARBA" id="ARBA00012744"/>
    </source>
</evidence>
<dbReference type="InterPro" id="IPR023213">
    <property type="entry name" value="CAT-like_dom_sf"/>
</dbReference>
<keyword evidence="7" id="KW-0964">Secreted</keyword>
<evidence type="ECO:0000256" key="11">
    <source>
        <dbReference type="ARBA" id="ARBA00022801"/>
    </source>
</evidence>
<dbReference type="InterPro" id="IPR001757">
    <property type="entry name" value="P_typ_ATPase"/>
</dbReference>
<reference evidence="24 25" key="2">
    <citation type="submission" date="2020-05" db="EMBL/GenBank/DDBJ databases">
        <title>Identification and distribution of gene clusters putatively required for synthesis of sphingolipid metabolism inhibitors in phylogenetically diverse species of the filamentous fungus Fusarium.</title>
        <authorList>
            <person name="Kim H.-S."/>
            <person name="Busman M."/>
            <person name="Brown D.W."/>
            <person name="Divon H."/>
            <person name="Uhlig S."/>
            <person name="Proctor R.H."/>
        </authorList>
    </citation>
    <scope>NUCLEOTIDE SEQUENCE [LARGE SCALE GENOMIC DNA]</scope>
    <source>
        <strain evidence="24 25">NRRL 25331</strain>
    </source>
</reference>
<dbReference type="NCBIfam" id="TIGR01494">
    <property type="entry name" value="ATPase_P-type"/>
    <property type="match status" value="1"/>
</dbReference>
<dbReference type="Pfam" id="PF00403">
    <property type="entry name" value="HMA"/>
    <property type="match status" value="1"/>
</dbReference>
<protein>
    <recommendedName>
        <fullName evidence="19">Beta-glucosidase cel3A</fullName>
        <ecNumber evidence="6">3.2.1.21</ecNumber>
    </recommendedName>
    <alternativeName>
        <fullName evidence="20">Beta-D-glucoside glucohydrolase cel3A</fullName>
    </alternativeName>
    <alternativeName>
        <fullName evidence="22">Cellobiase cel3A</fullName>
    </alternativeName>
    <alternativeName>
        <fullName evidence="21">Gentiobiase cel3A</fullName>
    </alternativeName>
</protein>
<keyword evidence="25" id="KW-1185">Reference proteome</keyword>
<evidence type="ECO:0000256" key="20">
    <source>
        <dbReference type="ARBA" id="ARBA00078013"/>
    </source>
</evidence>
<evidence type="ECO:0000256" key="1">
    <source>
        <dbReference type="ARBA" id="ARBA00000448"/>
    </source>
</evidence>
<dbReference type="InterPro" id="IPR036412">
    <property type="entry name" value="HAD-like_sf"/>
</dbReference>
<accession>A0A8H5WX97</accession>
<dbReference type="Gene3D" id="3.30.70.100">
    <property type="match status" value="1"/>
</dbReference>
<dbReference type="EMBL" id="JAAQPE010000261">
    <property type="protein sequence ID" value="KAF5673623.1"/>
    <property type="molecule type" value="Genomic_DNA"/>
</dbReference>
<dbReference type="Gene3D" id="3.20.20.300">
    <property type="entry name" value="Glycoside hydrolase, family 3, N-terminal domain"/>
    <property type="match status" value="1"/>
</dbReference>
<dbReference type="Pfam" id="PF00933">
    <property type="entry name" value="Glyco_hydro_3"/>
    <property type="match status" value="1"/>
</dbReference>
<dbReference type="EC" id="3.2.1.21" evidence="6"/>
<dbReference type="InterPro" id="IPR008250">
    <property type="entry name" value="ATPase_P-typ_transduc_dom_A_sf"/>
</dbReference>
<dbReference type="GO" id="GO:0005576">
    <property type="term" value="C:extracellular region"/>
    <property type="evidence" value="ECO:0007669"/>
    <property type="project" value="UniProtKB-SubCell"/>
</dbReference>
<evidence type="ECO:0000256" key="16">
    <source>
        <dbReference type="ARBA" id="ARBA00023295"/>
    </source>
</evidence>
<organism evidence="24 25">
    <name type="scientific">Fusarium circinatum</name>
    <name type="common">Pitch canker fungus</name>
    <name type="synonym">Gibberella circinata</name>
    <dbReference type="NCBI Taxonomy" id="48490"/>
    <lineage>
        <taxon>Eukaryota</taxon>
        <taxon>Fungi</taxon>
        <taxon>Dikarya</taxon>
        <taxon>Ascomycota</taxon>
        <taxon>Pezizomycotina</taxon>
        <taxon>Sordariomycetes</taxon>
        <taxon>Hypocreomycetidae</taxon>
        <taxon>Hypocreales</taxon>
        <taxon>Nectriaceae</taxon>
        <taxon>Fusarium</taxon>
        <taxon>Fusarium fujikuroi species complex</taxon>
    </lineage>
</organism>
<dbReference type="GO" id="GO:0016887">
    <property type="term" value="F:ATP hydrolysis activity"/>
    <property type="evidence" value="ECO:0007669"/>
    <property type="project" value="InterPro"/>
</dbReference>
<dbReference type="SUPFAM" id="SSF55008">
    <property type="entry name" value="HMA, heavy metal-associated domain"/>
    <property type="match status" value="1"/>
</dbReference>
<evidence type="ECO:0000256" key="13">
    <source>
        <dbReference type="ARBA" id="ARBA00023136"/>
    </source>
</evidence>
<dbReference type="InterPro" id="IPR036962">
    <property type="entry name" value="Glyco_hydro_3_N_sf"/>
</dbReference>
<dbReference type="SUPFAM" id="SSF51445">
    <property type="entry name" value="(Trans)glycosidases"/>
    <property type="match status" value="1"/>
</dbReference>
<dbReference type="InterPro" id="IPR050288">
    <property type="entry name" value="Cellulose_deg_GH3"/>
</dbReference>
<dbReference type="GO" id="GO:0005524">
    <property type="term" value="F:ATP binding"/>
    <property type="evidence" value="ECO:0007669"/>
    <property type="project" value="InterPro"/>
</dbReference>
<proteinExistence type="inferred from homology"/>
<evidence type="ECO:0000313" key="25">
    <source>
        <dbReference type="Proteomes" id="UP000572754"/>
    </source>
</evidence>
<dbReference type="CDD" id="cd00371">
    <property type="entry name" value="HMA"/>
    <property type="match status" value="1"/>
</dbReference>
<keyword evidence="12" id="KW-1133">Transmembrane helix</keyword>
<evidence type="ECO:0000256" key="18">
    <source>
        <dbReference type="ARBA" id="ARBA00024983"/>
    </source>
</evidence>
<keyword evidence="17" id="KW-0624">Polysaccharide degradation</keyword>
<comment type="similarity">
    <text evidence="5">Belongs to the glycosyl hydrolase 3 family.</text>
</comment>
<evidence type="ECO:0000256" key="8">
    <source>
        <dbReference type="ARBA" id="ARBA00022692"/>
    </source>
</evidence>
<dbReference type="FunFam" id="3.30.70.100:FF:000001">
    <property type="entry name" value="ATPase copper transporting beta"/>
    <property type="match status" value="1"/>
</dbReference>
<reference evidence="25" key="1">
    <citation type="journal article" date="2020" name="BMC Genomics">
        <title>Correction to: Identification and distribution of gene clusters required for synthesis of sphingolipid metabolism inhibitors in diverse species of the filamentous fungus Fusarium.</title>
        <authorList>
            <person name="Kim H.S."/>
            <person name="Lohmar J.M."/>
            <person name="Busman M."/>
            <person name="Brown D.W."/>
            <person name="Naumann T.A."/>
            <person name="Divon H.H."/>
            <person name="Lysoe E."/>
            <person name="Uhlig S."/>
            <person name="Proctor R.H."/>
        </authorList>
    </citation>
    <scope>NUCLEOTIDE SEQUENCE [LARGE SCALE GENOMIC DNA]</scope>
    <source>
        <strain evidence="25">NRRL 25331</strain>
    </source>
</reference>
<dbReference type="SUPFAM" id="SSF81653">
    <property type="entry name" value="Calcium ATPase, transduction domain A"/>
    <property type="match status" value="1"/>
</dbReference>
<dbReference type="SUPFAM" id="SSF81660">
    <property type="entry name" value="Metal cation-transporting ATPase, ATP-binding domain N"/>
    <property type="match status" value="1"/>
</dbReference>
<keyword evidence="16" id="KW-0326">Glycosidase</keyword>